<dbReference type="Gene3D" id="3.30.1340.10">
    <property type="entry name" value="HPr-like"/>
    <property type="match status" value="1"/>
</dbReference>
<evidence type="ECO:0000313" key="1">
    <source>
        <dbReference type="EMBL" id="MCW7555253.1"/>
    </source>
</evidence>
<accession>A0ABT3N1P3</accession>
<organism evidence="1 2">
    <name type="scientific">Endozoicomonas gorgoniicola</name>
    <dbReference type="NCBI Taxonomy" id="1234144"/>
    <lineage>
        <taxon>Bacteria</taxon>
        <taxon>Pseudomonadati</taxon>
        <taxon>Pseudomonadota</taxon>
        <taxon>Gammaproteobacteria</taxon>
        <taxon>Oceanospirillales</taxon>
        <taxon>Endozoicomonadaceae</taxon>
        <taxon>Endozoicomonas</taxon>
    </lineage>
</organism>
<dbReference type="SUPFAM" id="SSF55594">
    <property type="entry name" value="HPr-like"/>
    <property type="match status" value="1"/>
</dbReference>
<keyword evidence="2" id="KW-1185">Reference proteome</keyword>
<dbReference type="EMBL" id="JAPFCC010000001">
    <property type="protein sequence ID" value="MCW7555253.1"/>
    <property type="molecule type" value="Genomic_DNA"/>
</dbReference>
<gene>
    <name evidence="1" type="ORF">NX722_22020</name>
</gene>
<proteinExistence type="predicted"/>
<name>A0ABT3N1P3_9GAMM</name>
<comment type="caution">
    <text evidence="1">The sequence shown here is derived from an EMBL/GenBank/DDBJ whole genome shotgun (WGS) entry which is preliminary data.</text>
</comment>
<dbReference type="RefSeq" id="WP_262565024.1">
    <property type="nucleotide sequence ID" value="NZ_JAPFCC010000001.1"/>
</dbReference>
<sequence length="81" mass="8982">MKTLTINSGTALNIKNRYHKFMKVCGLFDSKVVFEANNTVTDIHSGSGLMSSIRRDESITLRITGKDESQAAILIKECIGY</sequence>
<protein>
    <submittedName>
        <fullName evidence="1">HPr family phosphocarrier protein</fullName>
    </submittedName>
</protein>
<reference evidence="1 2" key="1">
    <citation type="submission" date="2022-10" db="EMBL/GenBank/DDBJ databases">
        <title>High-quality genome sequences of two octocoral-associated bacteria, Endozoicomonas euniceicola EF212 and Endozoicomonas gorgoniicola PS125.</title>
        <authorList>
            <person name="Chiou Y.-J."/>
            <person name="Chen Y.-H."/>
        </authorList>
    </citation>
    <scope>NUCLEOTIDE SEQUENCE [LARGE SCALE GENOMIC DNA]</scope>
    <source>
        <strain evidence="1 2">PS125</strain>
    </source>
</reference>
<dbReference type="Proteomes" id="UP001209854">
    <property type="component" value="Unassembled WGS sequence"/>
</dbReference>
<dbReference type="InterPro" id="IPR035895">
    <property type="entry name" value="HPr-like_sf"/>
</dbReference>
<evidence type="ECO:0000313" key="2">
    <source>
        <dbReference type="Proteomes" id="UP001209854"/>
    </source>
</evidence>